<dbReference type="EMBL" id="JBHTOQ010000020">
    <property type="protein sequence ID" value="MFD1481439.1"/>
    <property type="molecule type" value="Genomic_DNA"/>
</dbReference>
<feature type="signal peptide" evidence="1">
    <location>
        <begin position="1"/>
        <end position="22"/>
    </location>
</feature>
<proteinExistence type="predicted"/>
<name>A0ABW4DW88_9RHOB</name>
<dbReference type="Proteomes" id="UP001597302">
    <property type="component" value="Unassembled WGS sequence"/>
</dbReference>
<keyword evidence="3" id="KW-1185">Reference proteome</keyword>
<protein>
    <submittedName>
        <fullName evidence="2">Uncharacterized protein</fullName>
    </submittedName>
</protein>
<comment type="caution">
    <text evidence="2">The sequence shown here is derived from an EMBL/GenBank/DDBJ whole genome shotgun (WGS) entry which is preliminary data.</text>
</comment>
<accession>A0ABW4DW88</accession>
<reference evidence="3" key="1">
    <citation type="journal article" date="2019" name="Int. J. Syst. Evol. Microbiol.">
        <title>The Global Catalogue of Microorganisms (GCM) 10K type strain sequencing project: providing services to taxonomists for standard genome sequencing and annotation.</title>
        <authorList>
            <consortium name="The Broad Institute Genomics Platform"/>
            <consortium name="The Broad Institute Genome Sequencing Center for Infectious Disease"/>
            <person name="Wu L."/>
            <person name="Ma J."/>
        </authorList>
    </citation>
    <scope>NUCLEOTIDE SEQUENCE [LARGE SCALE GENOMIC DNA]</scope>
    <source>
        <strain evidence="3">CCM 8875</strain>
    </source>
</reference>
<evidence type="ECO:0000313" key="2">
    <source>
        <dbReference type="EMBL" id="MFD1481439.1"/>
    </source>
</evidence>
<evidence type="ECO:0000256" key="1">
    <source>
        <dbReference type="SAM" id="SignalP"/>
    </source>
</evidence>
<sequence length="178" mass="19498">MFTARSFLFSSGFCLMSSVAAADEKSTPASILYDSSGDFAGNYLCLGSASGGVRFDSRSNSWEGATFKTDEDRYIFTVEALGSVTRPAFFTGAEESVMQYHVTASNFDQTSPGSCSWNGEQLEKISRQGDFRCNSALVEYSVNISTMRFMATYRQGYIDGQDNNFNTPSVTIGQCSKF</sequence>
<organism evidence="2 3">
    <name type="scientific">Paracoccus nototheniae</name>
    <dbReference type="NCBI Taxonomy" id="2489002"/>
    <lineage>
        <taxon>Bacteria</taxon>
        <taxon>Pseudomonadati</taxon>
        <taxon>Pseudomonadota</taxon>
        <taxon>Alphaproteobacteria</taxon>
        <taxon>Rhodobacterales</taxon>
        <taxon>Paracoccaceae</taxon>
        <taxon>Paracoccus</taxon>
    </lineage>
</organism>
<keyword evidence="1" id="KW-0732">Signal</keyword>
<gene>
    <name evidence="2" type="ORF">ACFQ5P_09030</name>
</gene>
<evidence type="ECO:0000313" key="3">
    <source>
        <dbReference type="Proteomes" id="UP001597302"/>
    </source>
</evidence>
<dbReference type="RefSeq" id="WP_131577391.1">
    <property type="nucleotide sequence ID" value="NZ_CBCSAJ010000068.1"/>
</dbReference>
<feature type="chain" id="PRO_5045851221" evidence="1">
    <location>
        <begin position="23"/>
        <end position="178"/>
    </location>
</feature>